<gene>
    <name evidence="12" type="ORF">LTR62_005428</name>
</gene>
<evidence type="ECO:0000256" key="7">
    <source>
        <dbReference type="ARBA" id="ARBA00023065"/>
    </source>
</evidence>
<sequence length="90" mass="10080">MASTGVNMLRWGALVAGVFYGISHQSAITSRDRASHFQHEWDSKQKLIDQAKQAYLQKTQGHKMGGVISNPDDPKFDLEAYLKDVESKSK</sequence>
<comment type="subcellular location">
    <subcellularLocation>
        <location evidence="1 11">Mitochondrion inner membrane</location>
    </subcellularLocation>
</comment>
<evidence type="ECO:0000256" key="5">
    <source>
        <dbReference type="ARBA" id="ARBA00022781"/>
    </source>
</evidence>
<comment type="caution">
    <text evidence="12">The sequence shown here is derived from an EMBL/GenBank/DDBJ whole genome shotgun (WGS) entry which is preliminary data.</text>
</comment>
<dbReference type="GO" id="GO:0045259">
    <property type="term" value="C:proton-transporting ATP synthase complex"/>
    <property type="evidence" value="ECO:0007669"/>
    <property type="project" value="UniProtKB-UniRule"/>
</dbReference>
<evidence type="ECO:0000256" key="8">
    <source>
        <dbReference type="ARBA" id="ARBA00023128"/>
    </source>
</evidence>
<evidence type="ECO:0000256" key="11">
    <source>
        <dbReference type="RuleBase" id="RU367005"/>
    </source>
</evidence>
<keyword evidence="10 11" id="KW-0066">ATP synthesis</keyword>
<evidence type="ECO:0000256" key="3">
    <source>
        <dbReference type="ARBA" id="ARBA00022448"/>
    </source>
</evidence>
<dbReference type="GO" id="GO:0015986">
    <property type="term" value="P:proton motive force-driven ATP synthesis"/>
    <property type="evidence" value="ECO:0007669"/>
    <property type="project" value="InterPro"/>
</dbReference>
<dbReference type="AlphaFoldDB" id="A0AAN7TD21"/>
<evidence type="ECO:0000256" key="9">
    <source>
        <dbReference type="ARBA" id="ARBA00023136"/>
    </source>
</evidence>
<keyword evidence="7 11" id="KW-0406">Ion transport</keyword>
<comment type="similarity">
    <text evidence="2 11">Belongs to the ATPase e subunit family.</text>
</comment>
<organism evidence="12 13">
    <name type="scientific">Meristemomyces frigidus</name>
    <dbReference type="NCBI Taxonomy" id="1508187"/>
    <lineage>
        <taxon>Eukaryota</taxon>
        <taxon>Fungi</taxon>
        <taxon>Dikarya</taxon>
        <taxon>Ascomycota</taxon>
        <taxon>Pezizomycotina</taxon>
        <taxon>Dothideomycetes</taxon>
        <taxon>Dothideomycetidae</taxon>
        <taxon>Mycosphaerellales</taxon>
        <taxon>Teratosphaeriaceae</taxon>
        <taxon>Meristemomyces</taxon>
    </lineage>
</organism>
<evidence type="ECO:0000313" key="12">
    <source>
        <dbReference type="EMBL" id="KAK5111053.1"/>
    </source>
</evidence>
<keyword evidence="3 11" id="KW-0813">Transport</keyword>
<reference evidence="12" key="1">
    <citation type="submission" date="2023-08" db="EMBL/GenBank/DDBJ databases">
        <title>Black Yeasts Isolated from many extreme environments.</title>
        <authorList>
            <person name="Coleine C."/>
            <person name="Stajich J.E."/>
            <person name="Selbmann L."/>
        </authorList>
    </citation>
    <scope>NUCLEOTIDE SEQUENCE</scope>
    <source>
        <strain evidence="12">CCFEE 5401</strain>
    </source>
</reference>
<keyword evidence="9" id="KW-0472">Membrane</keyword>
<evidence type="ECO:0000256" key="6">
    <source>
        <dbReference type="ARBA" id="ARBA00022792"/>
    </source>
</evidence>
<proteinExistence type="inferred from homology"/>
<evidence type="ECO:0000256" key="4">
    <source>
        <dbReference type="ARBA" id="ARBA00022547"/>
    </source>
</evidence>
<comment type="function">
    <text evidence="11">Subunit e, of the mitochondrial membrane ATP synthase complex (F(1)F(0) ATP synthase or Complex V) that produces ATP from ADP in the presence of a proton gradient across the membrane which is generated by electron transport complexes of the respiratory chain. ATP synthase complex consist of a soluble F(1) head domain - the catalytic core - and a membrane F(1) domain - the membrane proton channel. These two domains are linked by a central stalk rotating inside the F(1) region and a stationary peripheral stalk. During catalysis, ATP synthesis in the catalytic domain of F(1) is coupled via a rotary mechanism of the central stalk subunits to proton translocation. In vivo, can only synthesize ATP although its ATP hydrolase activity can be activated artificially in vitro. Part of the complex F(0) domain.</text>
</comment>
<dbReference type="EMBL" id="JAVRRL010000043">
    <property type="protein sequence ID" value="KAK5111053.1"/>
    <property type="molecule type" value="Genomic_DNA"/>
</dbReference>
<keyword evidence="6 11" id="KW-0999">Mitochondrion inner membrane</keyword>
<evidence type="ECO:0000256" key="10">
    <source>
        <dbReference type="ARBA" id="ARBA00023310"/>
    </source>
</evidence>
<protein>
    <recommendedName>
        <fullName evidence="11">ATP synthase F(0) complex subunit e, mitochondrial</fullName>
    </recommendedName>
</protein>
<evidence type="ECO:0000256" key="2">
    <source>
        <dbReference type="ARBA" id="ARBA00007333"/>
    </source>
</evidence>
<dbReference type="Pfam" id="PF05680">
    <property type="entry name" value="ATP-synt_E"/>
    <property type="match status" value="1"/>
</dbReference>
<name>A0AAN7TD21_9PEZI</name>
<accession>A0AAN7TD21</accession>
<evidence type="ECO:0000313" key="13">
    <source>
        <dbReference type="Proteomes" id="UP001310890"/>
    </source>
</evidence>
<keyword evidence="4 11" id="KW-0138">CF(0)</keyword>
<comment type="subunit">
    <text evidence="11">F-type ATPases have 2 components, CF(1) - the catalytic core - and CF(0) - the membrane proton channel. CF(1) and CF(0) have multiple subunits.</text>
</comment>
<keyword evidence="5 11" id="KW-0375">Hydrogen ion transport</keyword>
<evidence type="ECO:0000256" key="1">
    <source>
        <dbReference type="ARBA" id="ARBA00004273"/>
    </source>
</evidence>
<dbReference type="InterPro" id="IPR008386">
    <property type="entry name" value="ATP_synth_F0_esu_mt"/>
</dbReference>
<keyword evidence="8 11" id="KW-0496">Mitochondrion</keyword>
<dbReference type="GO" id="GO:0015078">
    <property type="term" value="F:proton transmembrane transporter activity"/>
    <property type="evidence" value="ECO:0007669"/>
    <property type="project" value="InterPro"/>
</dbReference>
<dbReference type="Proteomes" id="UP001310890">
    <property type="component" value="Unassembled WGS sequence"/>
</dbReference>
<dbReference type="GO" id="GO:0005743">
    <property type="term" value="C:mitochondrial inner membrane"/>
    <property type="evidence" value="ECO:0007669"/>
    <property type="project" value="UniProtKB-SubCell"/>
</dbReference>